<organism evidence="1 2">
    <name type="scientific">Streptomyces prasinus</name>
    <dbReference type="NCBI Taxonomy" id="67345"/>
    <lineage>
        <taxon>Bacteria</taxon>
        <taxon>Bacillati</taxon>
        <taxon>Actinomycetota</taxon>
        <taxon>Actinomycetes</taxon>
        <taxon>Kitasatosporales</taxon>
        <taxon>Streptomycetaceae</taxon>
        <taxon>Streptomyces</taxon>
    </lineage>
</organism>
<name>A0ABX6AXB0_9ACTN</name>
<keyword evidence="2" id="KW-1185">Reference proteome</keyword>
<reference evidence="1 2" key="1">
    <citation type="submission" date="2017-09" db="EMBL/GenBank/DDBJ databases">
        <authorList>
            <person name="Lee N."/>
            <person name="Cho B.-K."/>
        </authorList>
    </citation>
    <scope>NUCLEOTIDE SEQUENCE [LARGE SCALE GENOMIC DNA]</scope>
    <source>
        <strain evidence="1 2">ATCC 13879</strain>
    </source>
</reference>
<dbReference type="EMBL" id="CP023697">
    <property type="protein sequence ID" value="QEV06396.1"/>
    <property type="molecule type" value="Genomic_DNA"/>
</dbReference>
<proteinExistence type="predicted"/>
<gene>
    <name evidence="1" type="ORF">CP972_12570</name>
</gene>
<evidence type="ECO:0000313" key="1">
    <source>
        <dbReference type="EMBL" id="QEV06396.1"/>
    </source>
</evidence>
<protein>
    <submittedName>
        <fullName evidence="1">Uncharacterized protein</fullName>
    </submittedName>
</protein>
<evidence type="ECO:0000313" key="2">
    <source>
        <dbReference type="Proteomes" id="UP000326041"/>
    </source>
</evidence>
<dbReference type="Proteomes" id="UP000326041">
    <property type="component" value="Chromosome"/>
</dbReference>
<accession>A0ABX6AXB0</accession>
<sequence length="117" mass="12583">MAAVVCGVAVGALGYQWATADDFPDAGAQAAFCRTASPLDLQTAHDMGLHEKHHVLEDLSDRAPDGVRDDFTRLLDWYDHFDPEDEEGARAASFTVGEFIERSCSDINIGGIKAADG</sequence>